<feature type="transmembrane region" description="Helical" evidence="5">
    <location>
        <begin position="19"/>
        <end position="38"/>
    </location>
</feature>
<keyword evidence="4 5" id="KW-0472">Membrane</keyword>
<sequence length="498" mass="54508">MSQSFNTCTAGDPKFWPTWIRYTVLANLCVFVFMGNMYSSGISTGFVQLAQDLHVSFAKLADLISWSVFALGVSNLFWMPTALCIGKRPAVLLSMALFVAGNIWSIKASSYDSLMASRIVASFGAGSVESLGPSIIADLFLERYFASAMAIFALCLSGGSQIGPVIAGFLIDSKGWRWFFILCVILNGANLVACIFLLPETTYRRAIYEGETAAEADKDAVEMVEHSEKGNNLEQQPTNTRPDGVVRNHYAGSYWKDLFQFRDRGLETRGLAAWPRQVSLPFRFIVVPSALYATCSYGLFLSGIVVISTLTPQLFSPPPYFFSSSDIGLYTLSSFIGIIIAYPLAGPLTDMLSRAMSRRNSGIHIPEHRMPALIFPFLIAPPGLILFAYMVEEHKSYYTSAVGYAMQATGLVFVPSVVLSYVVDAYPQSGSEALVLINAGKNLIAFGVTLSCNDWLVKEGLKKMFCELAGAEWIILACGVPLYFAGPRLRKATLKVVS</sequence>
<feature type="transmembrane region" description="Helical" evidence="5">
    <location>
        <begin position="90"/>
        <end position="107"/>
    </location>
</feature>
<dbReference type="InterPro" id="IPR036259">
    <property type="entry name" value="MFS_trans_sf"/>
</dbReference>
<dbReference type="Proteomes" id="UP001629113">
    <property type="component" value="Unassembled WGS sequence"/>
</dbReference>
<feature type="transmembrane region" description="Helical" evidence="5">
    <location>
        <begin position="327"/>
        <end position="349"/>
    </location>
</feature>
<dbReference type="SUPFAM" id="SSF103473">
    <property type="entry name" value="MFS general substrate transporter"/>
    <property type="match status" value="1"/>
</dbReference>
<reference evidence="7 8" key="1">
    <citation type="submission" date="2024-06" db="EMBL/GenBank/DDBJ databases">
        <title>Complete genome of Phlyctema vagabunda strain 19-DSS-EL-015.</title>
        <authorList>
            <person name="Fiorenzani C."/>
        </authorList>
    </citation>
    <scope>NUCLEOTIDE SEQUENCE [LARGE SCALE GENOMIC DNA]</scope>
    <source>
        <strain evidence="7 8">19-DSS-EL-015</strain>
    </source>
</reference>
<evidence type="ECO:0000256" key="1">
    <source>
        <dbReference type="ARBA" id="ARBA00004141"/>
    </source>
</evidence>
<feature type="transmembrane region" description="Helical" evidence="5">
    <location>
        <begin position="468"/>
        <end position="485"/>
    </location>
</feature>
<feature type="transmembrane region" description="Helical" evidence="5">
    <location>
        <begin position="58"/>
        <end position="78"/>
    </location>
</feature>
<proteinExistence type="predicted"/>
<comment type="caution">
    <text evidence="7">The sequence shown here is derived from an EMBL/GenBank/DDBJ whole genome shotgun (WGS) entry which is preliminary data.</text>
</comment>
<dbReference type="Gene3D" id="1.20.1250.20">
    <property type="entry name" value="MFS general substrate transporter like domains"/>
    <property type="match status" value="1"/>
</dbReference>
<feature type="transmembrane region" description="Helical" evidence="5">
    <location>
        <begin position="370"/>
        <end position="390"/>
    </location>
</feature>
<evidence type="ECO:0000256" key="4">
    <source>
        <dbReference type="ARBA" id="ARBA00023136"/>
    </source>
</evidence>
<evidence type="ECO:0000259" key="6">
    <source>
        <dbReference type="PROSITE" id="PS50850"/>
    </source>
</evidence>
<keyword evidence="8" id="KW-1185">Reference proteome</keyword>
<feature type="transmembrane region" description="Helical" evidence="5">
    <location>
        <begin position="177"/>
        <end position="198"/>
    </location>
</feature>
<keyword evidence="3 5" id="KW-1133">Transmembrane helix</keyword>
<evidence type="ECO:0000313" key="8">
    <source>
        <dbReference type="Proteomes" id="UP001629113"/>
    </source>
</evidence>
<gene>
    <name evidence="7" type="ORF">PVAG01_06246</name>
</gene>
<dbReference type="PROSITE" id="PS50850">
    <property type="entry name" value="MFS"/>
    <property type="match status" value="1"/>
</dbReference>
<evidence type="ECO:0000256" key="3">
    <source>
        <dbReference type="ARBA" id="ARBA00022989"/>
    </source>
</evidence>
<evidence type="ECO:0000256" key="5">
    <source>
        <dbReference type="SAM" id="Phobius"/>
    </source>
</evidence>
<evidence type="ECO:0000313" key="7">
    <source>
        <dbReference type="EMBL" id="KAL3422090.1"/>
    </source>
</evidence>
<dbReference type="Pfam" id="PF07690">
    <property type="entry name" value="MFS_1"/>
    <property type="match status" value="1"/>
</dbReference>
<dbReference type="EMBL" id="JBFCZG010000005">
    <property type="protein sequence ID" value="KAL3422090.1"/>
    <property type="molecule type" value="Genomic_DNA"/>
</dbReference>
<keyword evidence="2 5" id="KW-0812">Transmembrane</keyword>
<feature type="domain" description="Major facilitator superfamily (MFS) profile" evidence="6">
    <location>
        <begin position="24"/>
        <end position="498"/>
    </location>
</feature>
<comment type="subcellular location">
    <subcellularLocation>
        <location evidence="1">Membrane</location>
        <topology evidence="1">Multi-pass membrane protein</topology>
    </subcellularLocation>
</comment>
<feature type="transmembrane region" description="Helical" evidence="5">
    <location>
        <begin position="435"/>
        <end position="456"/>
    </location>
</feature>
<dbReference type="InterPro" id="IPR011701">
    <property type="entry name" value="MFS"/>
</dbReference>
<feature type="transmembrane region" description="Helical" evidence="5">
    <location>
        <begin position="284"/>
        <end position="307"/>
    </location>
</feature>
<feature type="transmembrane region" description="Helical" evidence="5">
    <location>
        <begin position="148"/>
        <end position="171"/>
    </location>
</feature>
<name>A0ABR4PFP8_9HELO</name>
<evidence type="ECO:0000256" key="2">
    <source>
        <dbReference type="ARBA" id="ARBA00022692"/>
    </source>
</evidence>
<accession>A0ABR4PFP8</accession>
<dbReference type="PANTHER" id="PTHR23502">
    <property type="entry name" value="MAJOR FACILITATOR SUPERFAMILY"/>
    <property type="match status" value="1"/>
</dbReference>
<protein>
    <recommendedName>
        <fullName evidence="6">Major facilitator superfamily (MFS) profile domain-containing protein</fullName>
    </recommendedName>
</protein>
<dbReference type="PANTHER" id="PTHR23502:SF160">
    <property type="entry name" value="MAJOR FACILITATOR SUPERFAMILY (MFS) PROFILE DOMAIN-CONTAINING PROTEIN-RELATED"/>
    <property type="match status" value="1"/>
</dbReference>
<dbReference type="InterPro" id="IPR020846">
    <property type="entry name" value="MFS_dom"/>
</dbReference>
<feature type="transmembrane region" description="Helical" evidence="5">
    <location>
        <begin position="402"/>
        <end position="423"/>
    </location>
</feature>
<organism evidence="7 8">
    <name type="scientific">Phlyctema vagabunda</name>
    <dbReference type="NCBI Taxonomy" id="108571"/>
    <lineage>
        <taxon>Eukaryota</taxon>
        <taxon>Fungi</taxon>
        <taxon>Dikarya</taxon>
        <taxon>Ascomycota</taxon>
        <taxon>Pezizomycotina</taxon>
        <taxon>Leotiomycetes</taxon>
        <taxon>Helotiales</taxon>
        <taxon>Dermateaceae</taxon>
        <taxon>Phlyctema</taxon>
    </lineage>
</organism>